<dbReference type="AlphaFoldDB" id="A0A8J8B0N3"/>
<evidence type="ECO:0000313" key="1">
    <source>
        <dbReference type="EMBL" id="MBR0597354.1"/>
    </source>
</evidence>
<dbReference type="InterPro" id="IPR025191">
    <property type="entry name" value="DUF4125"/>
</dbReference>
<dbReference type="Proteomes" id="UP000675664">
    <property type="component" value="Unassembled WGS sequence"/>
</dbReference>
<evidence type="ECO:0000313" key="2">
    <source>
        <dbReference type="Proteomes" id="UP000675664"/>
    </source>
</evidence>
<organism evidence="1 2">
    <name type="scientific">Sinanaerobacter chloroacetimidivorans</name>
    <dbReference type="NCBI Taxonomy" id="2818044"/>
    <lineage>
        <taxon>Bacteria</taxon>
        <taxon>Bacillati</taxon>
        <taxon>Bacillota</taxon>
        <taxon>Clostridia</taxon>
        <taxon>Peptostreptococcales</taxon>
        <taxon>Anaerovoracaceae</taxon>
        <taxon>Sinanaerobacter</taxon>
    </lineage>
</organism>
<reference evidence="1" key="1">
    <citation type="submission" date="2021-04" db="EMBL/GenBank/DDBJ databases">
        <title>Sinoanaerobacter chloroacetimidivorans sp. nov., an obligate anaerobic bacterium isolated from anaerobic sludge.</title>
        <authorList>
            <person name="Bao Y."/>
        </authorList>
    </citation>
    <scope>NUCLEOTIDE SEQUENCE</scope>
    <source>
        <strain evidence="1">BAD-6</strain>
    </source>
</reference>
<keyword evidence="2" id="KW-1185">Reference proteome</keyword>
<dbReference type="RefSeq" id="WP_227017492.1">
    <property type="nucleotide sequence ID" value="NZ_JAGSND010000003.1"/>
</dbReference>
<proteinExistence type="predicted"/>
<sequence>MYETMQPGKRNLIIEKILRAEWEMLKNVDNIGGKADCQEDWTTFHIMRYSYYNAWPDTMIRSYVRDLEEAMEQDRNLVMEKYAYMMEFTDPAYFNSKLSPFLPKIDDNTKKLIDEIAEYLTGFDKEFTLQYPKLSTKGRPVEAAKDGTETSAETYARGELRTYSQYTLKLFLDYLKKCRAEGTNFAFLVKDKMVKMYGYDSIEAAEAKM</sequence>
<name>A0A8J8B0N3_9FIRM</name>
<comment type="caution">
    <text evidence="1">The sequence shown here is derived from an EMBL/GenBank/DDBJ whole genome shotgun (WGS) entry which is preliminary data.</text>
</comment>
<reference evidence="1" key="2">
    <citation type="submission" date="2021-04" db="EMBL/GenBank/DDBJ databases">
        <authorList>
            <person name="Liu J."/>
        </authorList>
    </citation>
    <scope>NUCLEOTIDE SEQUENCE</scope>
    <source>
        <strain evidence="1">BAD-6</strain>
    </source>
</reference>
<gene>
    <name evidence="1" type="ORF">KCX82_05690</name>
</gene>
<protein>
    <submittedName>
        <fullName evidence="1">DUF4125 family protein</fullName>
    </submittedName>
</protein>
<dbReference type="Pfam" id="PF13526">
    <property type="entry name" value="DUF4125"/>
    <property type="match status" value="1"/>
</dbReference>
<accession>A0A8J8B0N3</accession>
<dbReference type="EMBL" id="JAGSND010000003">
    <property type="protein sequence ID" value="MBR0597354.1"/>
    <property type="molecule type" value="Genomic_DNA"/>
</dbReference>